<dbReference type="InterPro" id="IPR013249">
    <property type="entry name" value="RNA_pol_sigma70_r4_t2"/>
</dbReference>
<organism evidence="7 8">
    <name type="scientific">Asticcacaulis biprosthecium C19</name>
    <dbReference type="NCBI Taxonomy" id="715226"/>
    <lineage>
        <taxon>Bacteria</taxon>
        <taxon>Pseudomonadati</taxon>
        <taxon>Pseudomonadota</taxon>
        <taxon>Alphaproteobacteria</taxon>
        <taxon>Caulobacterales</taxon>
        <taxon>Caulobacteraceae</taxon>
        <taxon>Asticcacaulis</taxon>
    </lineage>
</organism>
<proteinExistence type="inferred from homology"/>
<keyword evidence="3" id="KW-0731">Sigma factor</keyword>
<evidence type="ECO:0000256" key="3">
    <source>
        <dbReference type="ARBA" id="ARBA00023082"/>
    </source>
</evidence>
<dbReference type="AlphaFoldDB" id="F4QJ37"/>
<evidence type="ECO:0000256" key="1">
    <source>
        <dbReference type="ARBA" id="ARBA00010641"/>
    </source>
</evidence>
<dbReference type="PANTHER" id="PTHR43133">
    <property type="entry name" value="RNA POLYMERASE ECF-TYPE SIGMA FACTO"/>
    <property type="match status" value="1"/>
</dbReference>
<dbReference type="RefSeq" id="WP_006271035.1">
    <property type="nucleotide sequence ID" value="NZ_GL883077.1"/>
</dbReference>
<dbReference type="SUPFAM" id="SSF88946">
    <property type="entry name" value="Sigma2 domain of RNA polymerase sigma factors"/>
    <property type="match status" value="1"/>
</dbReference>
<keyword evidence="8" id="KW-1185">Reference proteome</keyword>
<dbReference type="InterPro" id="IPR007627">
    <property type="entry name" value="RNA_pol_sigma70_r2"/>
</dbReference>
<dbReference type="EMBL" id="GL883077">
    <property type="protein sequence ID" value="EGF91868.1"/>
    <property type="molecule type" value="Genomic_DNA"/>
</dbReference>
<feature type="domain" description="RNA polymerase sigma factor 70 region 4 type 2" evidence="6">
    <location>
        <begin position="111"/>
        <end position="161"/>
    </location>
</feature>
<dbReference type="Pfam" id="PF08281">
    <property type="entry name" value="Sigma70_r4_2"/>
    <property type="match status" value="1"/>
</dbReference>
<dbReference type="PANTHER" id="PTHR43133:SF45">
    <property type="entry name" value="RNA POLYMERASE ECF-TYPE SIGMA FACTOR"/>
    <property type="match status" value="1"/>
</dbReference>
<dbReference type="Gene3D" id="1.10.10.10">
    <property type="entry name" value="Winged helix-like DNA-binding domain superfamily/Winged helix DNA-binding domain"/>
    <property type="match status" value="1"/>
</dbReference>
<dbReference type="eggNOG" id="COG1595">
    <property type="taxonomic scope" value="Bacteria"/>
</dbReference>
<dbReference type="Proteomes" id="UP000006512">
    <property type="component" value="Unassembled WGS sequence"/>
</dbReference>
<dbReference type="InterPro" id="IPR013324">
    <property type="entry name" value="RNA_pol_sigma_r3/r4-like"/>
</dbReference>
<dbReference type="NCBIfam" id="TIGR02937">
    <property type="entry name" value="sigma70-ECF"/>
    <property type="match status" value="1"/>
</dbReference>
<feature type="domain" description="RNA polymerase sigma-70 region 2" evidence="5">
    <location>
        <begin position="17"/>
        <end position="82"/>
    </location>
</feature>
<dbReference type="STRING" id="715226.ABI_03000"/>
<keyword evidence="4" id="KW-0804">Transcription</keyword>
<evidence type="ECO:0000256" key="4">
    <source>
        <dbReference type="ARBA" id="ARBA00023163"/>
    </source>
</evidence>
<evidence type="ECO:0000313" key="8">
    <source>
        <dbReference type="Proteomes" id="UP000006512"/>
    </source>
</evidence>
<dbReference type="HOGENOM" id="CLU_047691_3_3_5"/>
<name>F4QJ37_9CAUL</name>
<gene>
    <name evidence="7" type="ORF">ABI_03000</name>
</gene>
<dbReference type="GO" id="GO:0003677">
    <property type="term" value="F:DNA binding"/>
    <property type="evidence" value="ECO:0007669"/>
    <property type="project" value="InterPro"/>
</dbReference>
<keyword evidence="2" id="KW-0805">Transcription regulation</keyword>
<evidence type="ECO:0000259" key="6">
    <source>
        <dbReference type="Pfam" id="PF08281"/>
    </source>
</evidence>
<accession>F4QJ37</accession>
<evidence type="ECO:0000313" key="7">
    <source>
        <dbReference type="EMBL" id="EGF91868.1"/>
    </source>
</evidence>
<dbReference type="InterPro" id="IPR014284">
    <property type="entry name" value="RNA_pol_sigma-70_dom"/>
</dbReference>
<dbReference type="OrthoDB" id="9803470at2"/>
<dbReference type="InterPro" id="IPR013325">
    <property type="entry name" value="RNA_pol_sigma_r2"/>
</dbReference>
<dbReference type="InterPro" id="IPR036388">
    <property type="entry name" value="WH-like_DNA-bd_sf"/>
</dbReference>
<evidence type="ECO:0000259" key="5">
    <source>
        <dbReference type="Pfam" id="PF04542"/>
    </source>
</evidence>
<sequence>MTATAEQDRRYQEAAAEFGPALERLARGYEAHPERCRDLVQDIHVAVWKSLALFDGRCSTRTWVYRVAHNTATSHVLKERRRGAWVTLDAAAEINDGSDIEADTSHARALQKLMALIQSLEPSDRQIMLLYLEGLDAAAMAEITGLKSGHVATRIHRIKALLSRRFHAGGRS</sequence>
<evidence type="ECO:0000256" key="2">
    <source>
        <dbReference type="ARBA" id="ARBA00023015"/>
    </source>
</evidence>
<dbReference type="GO" id="GO:0016987">
    <property type="term" value="F:sigma factor activity"/>
    <property type="evidence" value="ECO:0007669"/>
    <property type="project" value="UniProtKB-KW"/>
</dbReference>
<dbReference type="GO" id="GO:0006352">
    <property type="term" value="P:DNA-templated transcription initiation"/>
    <property type="evidence" value="ECO:0007669"/>
    <property type="project" value="InterPro"/>
</dbReference>
<dbReference type="Pfam" id="PF04542">
    <property type="entry name" value="Sigma70_r2"/>
    <property type="match status" value="1"/>
</dbReference>
<reference evidence="8" key="1">
    <citation type="submission" date="2011-03" db="EMBL/GenBank/DDBJ databases">
        <title>Draft genome sequence of Brevundimonas diminuta.</title>
        <authorList>
            <person name="Brown P.J.B."/>
            <person name="Buechlein A."/>
            <person name="Hemmerich C."/>
            <person name="Brun Y.V."/>
        </authorList>
    </citation>
    <scope>NUCLEOTIDE SEQUENCE [LARGE SCALE GENOMIC DNA]</scope>
    <source>
        <strain evidence="8">C19</strain>
    </source>
</reference>
<dbReference type="InterPro" id="IPR039425">
    <property type="entry name" value="RNA_pol_sigma-70-like"/>
</dbReference>
<comment type="similarity">
    <text evidence="1">Belongs to the sigma-70 factor family. ECF subfamily.</text>
</comment>
<dbReference type="SUPFAM" id="SSF88659">
    <property type="entry name" value="Sigma3 and sigma4 domains of RNA polymerase sigma factors"/>
    <property type="match status" value="1"/>
</dbReference>
<dbReference type="Gene3D" id="1.10.1740.10">
    <property type="match status" value="1"/>
</dbReference>
<protein>
    <submittedName>
        <fullName evidence="7">RNA polymerase sigma factor, sigma-70 family protein</fullName>
    </submittedName>
</protein>